<evidence type="ECO:0000313" key="4">
    <source>
        <dbReference type="EMBL" id="MPM16446.1"/>
    </source>
</evidence>
<gene>
    <name evidence="4" type="ORF">SDC9_62826</name>
</gene>
<feature type="transmembrane region" description="Helical" evidence="2">
    <location>
        <begin position="23"/>
        <end position="51"/>
    </location>
</feature>
<dbReference type="SMART" id="SM00244">
    <property type="entry name" value="PHB"/>
    <property type="match status" value="1"/>
</dbReference>
<dbReference type="InterPro" id="IPR001107">
    <property type="entry name" value="Band_7"/>
</dbReference>
<dbReference type="Gene3D" id="6.10.250.2090">
    <property type="match status" value="1"/>
</dbReference>
<dbReference type="SUPFAM" id="SSF117892">
    <property type="entry name" value="Band 7/SPFH domain"/>
    <property type="match status" value="1"/>
</dbReference>
<dbReference type="InterPro" id="IPR036013">
    <property type="entry name" value="Band_7/SPFH_dom_sf"/>
</dbReference>
<dbReference type="EMBL" id="VSSQ01002612">
    <property type="protein sequence ID" value="MPM16446.1"/>
    <property type="molecule type" value="Genomic_DNA"/>
</dbReference>
<keyword evidence="2" id="KW-1133">Transmembrane helix</keyword>
<feature type="domain" description="Band 7" evidence="3">
    <location>
        <begin position="113"/>
        <end position="271"/>
    </location>
</feature>
<keyword evidence="2" id="KW-0472">Membrane</keyword>
<dbReference type="InterPro" id="IPR001972">
    <property type="entry name" value="Stomatin_HflK_fam"/>
</dbReference>
<accession>A0A644XJS6</accession>
<sequence>MNLYQKKIERIKNLKGFTLKKDFAFGSISFLVLALFLGAGSALQLALFPFLGIEAVVAVSTAVFFCALVIAIFPLWVTMTSILLILWVGVAGGLSIYLYPITIFATLGLLFSSSFQLVYHWDKVIILRLGKFHKVQGPGLFLLIPLVDRIAEFLDMRIRATDFSAEKTLTKDTVPVHVDALCFWMIWDAKKAILEVEDYTEAVILSAQTALRDSIGKHPLSSLLSKREELGREIQQALDAKTNPWGVSILSVEITDIIIPKELEDSLSKQAQAEREKESRIILGAAEVEIAKKFREASAEYAKDSIALQLRSMNMIYEGIRQNNSMMLMPASILDHMDFGAVLGSAALQKQQESEHAEKQKEQV</sequence>
<dbReference type="CDD" id="cd13775">
    <property type="entry name" value="SPFH_eoslipins_u3"/>
    <property type="match status" value="1"/>
</dbReference>
<dbReference type="InterPro" id="IPR043202">
    <property type="entry name" value="Band-7_stomatin-like"/>
</dbReference>
<evidence type="ECO:0000259" key="3">
    <source>
        <dbReference type="SMART" id="SM00244"/>
    </source>
</evidence>
<dbReference type="Gene3D" id="3.30.479.30">
    <property type="entry name" value="Band 7 domain"/>
    <property type="match status" value="1"/>
</dbReference>
<feature type="transmembrane region" description="Helical" evidence="2">
    <location>
        <begin position="63"/>
        <end position="90"/>
    </location>
</feature>
<reference evidence="4" key="1">
    <citation type="submission" date="2019-08" db="EMBL/GenBank/DDBJ databases">
        <authorList>
            <person name="Kucharzyk K."/>
            <person name="Murdoch R.W."/>
            <person name="Higgins S."/>
            <person name="Loffler F."/>
        </authorList>
    </citation>
    <scope>NUCLEOTIDE SEQUENCE</scope>
</reference>
<organism evidence="4">
    <name type="scientific">bioreactor metagenome</name>
    <dbReference type="NCBI Taxonomy" id="1076179"/>
    <lineage>
        <taxon>unclassified sequences</taxon>
        <taxon>metagenomes</taxon>
        <taxon>ecological metagenomes</taxon>
    </lineage>
</organism>
<keyword evidence="2" id="KW-0812">Transmembrane</keyword>
<comment type="similarity">
    <text evidence="1">Belongs to the band 7/mec-2 family.</text>
</comment>
<evidence type="ECO:0000256" key="2">
    <source>
        <dbReference type="SAM" id="Phobius"/>
    </source>
</evidence>
<name>A0A644XJS6_9ZZZZ</name>
<dbReference type="GO" id="GO:0098552">
    <property type="term" value="C:side of membrane"/>
    <property type="evidence" value="ECO:0007669"/>
    <property type="project" value="UniProtKB-ARBA"/>
</dbReference>
<proteinExistence type="inferred from homology"/>
<dbReference type="FunFam" id="3.30.479.30:FF:000004">
    <property type="entry name" value="Putative membrane protease family, stomatin"/>
    <property type="match status" value="1"/>
</dbReference>
<dbReference type="PRINTS" id="PR00721">
    <property type="entry name" value="STOMATIN"/>
</dbReference>
<dbReference type="Pfam" id="PF01145">
    <property type="entry name" value="Band_7"/>
    <property type="match status" value="1"/>
</dbReference>
<dbReference type="PANTHER" id="PTHR10264">
    <property type="entry name" value="BAND 7 PROTEIN-RELATED"/>
    <property type="match status" value="1"/>
</dbReference>
<comment type="caution">
    <text evidence="4">The sequence shown here is derived from an EMBL/GenBank/DDBJ whole genome shotgun (WGS) entry which is preliminary data.</text>
</comment>
<evidence type="ECO:0000256" key="1">
    <source>
        <dbReference type="ARBA" id="ARBA00008164"/>
    </source>
</evidence>
<protein>
    <recommendedName>
        <fullName evidence="3">Band 7 domain-containing protein</fullName>
    </recommendedName>
</protein>
<dbReference type="AlphaFoldDB" id="A0A644XJS6"/>
<dbReference type="PANTHER" id="PTHR10264:SF19">
    <property type="entry name" value="AT06885P-RELATED"/>
    <property type="match status" value="1"/>
</dbReference>
<dbReference type="GO" id="GO:0005886">
    <property type="term" value="C:plasma membrane"/>
    <property type="evidence" value="ECO:0007669"/>
    <property type="project" value="InterPro"/>
</dbReference>